<accession>A0A6V7KRR2</accession>
<dbReference type="EMBL" id="CADCXW020000193">
    <property type="protein sequence ID" value="CAD1565516.1"/>
    <property type="molecule type" value="Genomic_DNA"/>
</dbReference>
<evidence type="ECO:0000313" key="1">
    <source>
        <dbReference type="EMBL" id="CAD1565516.1"/>
    </source>
</evidence>
<protein>
    <submittedName>
        <fullName evidence="1">Uncharacterized protein</fullName>
    </submittedName>
</protein>
<gene>
    <name evidence="1" type="ORF">BBRV_LOCUS84055</name>
</gene>
<proteinExistence type="predicted"/>
<organism evidence="1">
    <name type="scientific">Bracon brevicornis</name>
    <dbReference type="NCBI Taxonomy" id="1563983"/>
    <lineage>
        <taxon>Eukaryota</taxon>
        <taxon>Metazoa</taxon>
        <taxon>Ecdysozoa</taxon>
        <taxon>Arthropoda</taxon>
        <taxon>Hexapoda</taxon>
        <taxon>Insecta</taxon>
        <taxon>Pterygota</taxon>
        <taxon>Neoptera</taxon>
        <taxon>Endopterygota</taxon>
        <taxon>Hymenoptera</taxon>
        <taxon>Apocrita</taxon>
        <taxon>Ichneumonoidea</taxon>
        <taxon>Braconidae</taxon>
        <taxon>Braconinae</taxon>
        <taxon>Bracon</taxon>
    </lineage>
</organism>
<name>A0A6V7KRR2_9HYME</name>
<reference evidence="1" key="1">
    <citation type="submission" date="2020-07" db="EMBL/GenBank/DDBJ databases">
        <authorList>
            <person name="Ferguson B K."/>
        </authorList>
    </citation>
    <scope>NUCLEOTIDE SEQUENCE</scope>
    <source>
        <strain evidence="1">L06</strain>
    </source>
</reference>
<dbReference type="AlphaFoldDB" id="A0A6V7KRR2"/>
<sequence length="92" mass="10870">MNIRKEQKKRNSYLSLVCLFFIIPYKSQFMAGPKHDETFPEAFGYYPEPVCATFIGQSWKIVVHFRGEKWIWGDTRSAVETFVCPRGQWKSE</sequence>